<protein>
    <submittedName>
        <fullName evidence="1 2">Uncharacterized protein</fullName>
    </submittedName>
</protein>
<dbReference type="Proteomes" id="UP000008810">
    <property type="component" value="Chromosome 1"/>
</dbReference>
<reference evidence="1" key="2">
    <citation type="submission" date="2017-06" db="EMBL/GenBank/DDBJ databases">
        <title>WGS assembly of Brachypodium distachyon.</title>
        <authorList>
            <consortium name="The International Brachypodium Initiative"/>
            <person name="Lucas S."/>
            <person name="Harmon-Smith M."/>
            <person name="Lail K."/>
            <person name="Tice H."/>
            <person name="Grimwood J."/>
            <person name="Bruce D."/>
            <person name="Barry K."/>
            <person name="Shu S."/>
            <person name="Lindquist E."/>
            <person name="Wang M."/>
            <person name="Pitluck S."/>
            <person name="Vogel J.P."/>
            <person name="Garvin D.F."/>
            <person name="Mockler T.C."/>
            <person name="Schmutz J."/>
            <person name="Rokhsar D."/>
            <person name="Bevan M.W."/>
        </authorList>
    </citation>
    <scope>NUCLEOTIDE SEQUENCE</scope>
    <source>
        <strain evidence="1">Bd21</strain>
    </source>
</reference>
<reference evidence="1 2" key="1">
    <citation type="journal article" date="2010" name="Nature">
        <title>Genome sequencing and analysis of the model grass Brachypodium distachyon.</title>
        <authorList>
            <consortium name="International Brachypodium Initiative"/>
        </authorList>
    </citation>
    <scope>NUCLEOTIDE SEQUENCE [LARGE SCALE GENOMIC DNA]</scope>
    <source>
        <strain evidence="1 2">Bd21</strain>
    </source>
</reference>
<organism evidence="1">
    <name type="scientific">Brachypodium distachyon</name>
    <name type="common">Purple false brome</name>
    <name type="synonym">Trachynia distachya</name>
    <dbReference type="NCBI Taxonomy" id="15368"/>
    <lineage>
        <taxon>Eukaryota</taxon>
        <taxon>Viridiplantae</taxon>
        <taxon>Streptophyta</taxon>
        <taxon>Embryophyta</taxon>
        <taxon>Tracheophyta</taxon>
        <taxon>Spermatophyta</taxon>
        <taxon>Magnoliopsida</taxon>
        <taxon>Liliopsida</taxon>
        <taxon>Poales</taxon>
        <taxon>Poaceae</taxon>
        <taxon>BOP clade</taxon>
        <taxon>Pooideae</taxon>
        <taxon>Stipodae</taxon>
        <taxon>Brachypodieae</taxon>
        <taxon>Brachypodium</taxon>
    </lineage>
</organism>
<dbReference type="EMBL" id="CM000880">
    <property type="protein sequence ID" value="PNT77977.1"/>
    <property type="molecule type" value="Genomic_DNA"/>
</dbReference>
<evidence type="ECO:0000313" key="1">
    <source>
        <dbReference type="EMBL" id="PNT77977.1"/>
    </source>
</evidence>
<evidence type="ECO:0000313" key="2">
    <source>
        <dbReference type="EnsemblPlants" id="PNT77977"/>
    </source>
</evidence>
<name>A0A2K2DUM8_BRADI</name>
<keyword evidence="3" id="KW-1185">Reference proteome</keyword>
<sequence length="69" mass="7598">MSSNCSFGLCFLLCVFWDLGAYKKRVLSARTALVLAKTQGSMATSIGHRSSCGNLILYLGHLLYFFVLC</sequence>
<reference evidence="2" key="3">
    <citation type="submission" date="2018-08" db="UniProtKB">
        <authorList>
            <consortium name="EnsemblPlants"/>
        </authorList>
    </citation>
    <scope>IDENTIFICATION</scope>
    <source>
        <strain evidence="2">cv. Bd21</strain>
    </source>
</reference>
<dbReference type="Gramene" id="PNT77977">
    <property type="protein sequence ID" value="PNT77977"/>
    <property type="gene ID" value="BRADI_1g71380v3"/>
</dbReference>
<dbReference type="InParanoid" id="A0A2K2DUM8"/>
<accession>A0A2K2DUM8</accession>
<evidence type="ECO:0000313" key="3">
    <source>
        <dbReference type="Proteomes" id="UP000008810"/>
    </source>
</evidence>
<dbReference type="AlphaFoldDB" id="A0A2K2DUM8"/>
<proteinExistence type="predicted"/>
<gene>
    <name evidence="1" type="ORF">BRADI_1g71380v3</name>
</gene>
<dbReference type="EnsemblPlants" id="PNT77977">
    <property type="protein sequence ID" value="PNT77977"/>
    <property type="gene ID" value="BRADI_1g71380v3"/>
</dbReference>